<comment type="caution">
    <text evidence="2">The sequence shown here is derived from an EMBL/GenBank/DDBJ whole genome shotgun (WGS) entry which is preliminary data.</text>
</comment>
<dbReference type="RefSeq" id="WP_377048406.1">
    <property type="nucleotide sequence ID" value="NZ_JBHLVZ010000002.1"/>
</dbReference>
<sequence length="201" mass="21741">MSLGPATVEATWDRNGGTLVAADRSVPVARTARGLDRAIDELLRQLHAAGARPRRVAVRDPRGTLRLVHQIPAGEPAAMSRRRSDDVRTTLSVNGGEEIDVTDALNRVGANADLRSFFNRAVTLEEERRDAAKAVKEVLEEAKSAGFDKKALSQLLKRHFEDETQRAAREATEMARDLMARALGEFASTPLGDAAMASASA</sequence>
<evidence type="ECO:0000259" key="1">
    <source>
        <dbReference type="Pfam" id="PF10073"/>
    </source>
</evidence>
<name>A0ABV6ILP7_9PROT</name>
<dbReference type="Pfam" id="PF10073">
    <property type="entry name" value="GapR_DNA-bd"/>
    <property type="match status" value="1"/>
</dbReference>
<protein>
    <submittedName>
        <fullName evidence="2">GapR family DNA-binding domain-containing protein</fullName>
    </submittedName>
</protein>
<keyword evidence="3" id="KW-1185">Reference proteome</keyword>
<gene>
    <name evidence="2" type="ORF">ACFFIC_02180</name>
</gene>
<dbReference type="InterPro" id="IPR046367">
    <property type="entry name" value="GapR-like_DNA-bd"/>
</dbReference>
<feature type="domain" description="GapR-like DNA-binding" evidence="1">
    <location>
        <begin position="111"/>
        <end position="172"/>
    </location>
</feature>
<dbReference type="Proteomes" id="UP001589789">
    <property type="component" value="Unassembled WGS sequence"/>
</dbReference>
<dbReference type="GO" id="GO:0003677">
    <property type="term" value="F:DNA binding"/>
    <property type="evidence" value="ECO:0007669"/>
    <property type="project" value="UniProtKB-KW"/>
</dbReference>
<evidence type="ECO:0000313" key="3">
    <source>
        <dbReference type="Proteomes" id="UP001589789"/>
    </source>
</evidence>
<proteinExistence type="predicted"/>
<evidence type="ECO:0000313" key="2">
    <source>
        <dbReference type="EMBL" id="MFC0384356.1"/>
    </source>
</evidence>
<organism evidence="2 3">
    <name type="scientific">Muricoccus vinaceus</name>
    <dbReference type="NCBI Taxonomy" id="424704"/>
    <lineage>
        <taxon>Bacteria</taxon>
        <taxon>Pseudomonadati</taxon>
        <taxon>Pseudomonadota</taxon>
        <taxon>Alphaproteobacteria</taxon>
        <taxon>Acetobacterales</taxon>
        <taxon>Roseomonadaceae</taxon>
        <taxon>Muricoccus</taxon>
    </lineage>
</organism>
<accession>A0ABV6ILP7</accession>
<dbReference type="EMBL" id="JBHLVZ010000002">
    <property type="protein sequence ID" value="MFC0384356.1"/>
    <property type="molecule type" value="Genomic_DNA"/>
</dbReference>
<reference evidence="2 3" key="1">
    <citation type="submission" date="2024-09" db="EMBL/GenBank/DDBJ databases">
        <authorList>
            <person name="Sun Q."/>
            <person name="Mori K."/>
        </authorList>
    </citation>
    <scope>NUCLEOTIDE SEQUENCE [LARGE SCALE GENOMIC DNA]</scope>
    <source>
        <strain evidence="2 3">CCM 7468</strain>
    </source>
</reference>
<keyword evidence="2" id="KW-0238">DNA-binding</keyword>